<dbReference type="Pfam" id="PF03357">
    <property type="entry name" value="Snf7"/>
    <property type="match status" value="1"/>
</dbReference>
<reference evidence="2" key="1">
    <citation type="submission" date="2022-07" db="EMBL/GenBank/DDBJ databases">
        <title>Phylogenomic reconstructions and comparative analyses of Kickxellomycotina fungi.</title>
        <authorList>
            <person name="Reynolds N.K."/>
            <person name="Stajich J.E."/>
            <person name="Barry K."/>
            <person name="Grigoriev I.V."/>
            <person name="Crous P."/>
            <person name="Smith M.E."/>
        </authorList>
    </citation>
    <scope>NUCLEOTIDE SEQUENCE</scope>
    <source>
        <strain evidence="2">NBRC 100468</strain>
    </source>
</reference>
<comment type="caution">
    <text evidence="2">The sequence shown here is derived from an EMBL/GenBank/DDBJ whole genome shotgun (WGS) entry which is preliminary data.</text>
</comment>
<dbReference type="OrthoDB" id="10250120at2759"/>
<dbReference type="GO" id="GO:0000815">
    <property type="term" value="C:ESCRT III complex"/>
    <property type="evidence" value="ECO:0007669"/>
    <property type="project" value="TreeGrafter"/>
</dbReference>
<dbReference type="PANTHER" id="PTHR22761:SF96">
    <property type="entry name" value="BCDNA.GH08385"/>
    <property type="match status" value="1"/>
</dbReference>
<proteinExistence type="predicted"/>
<organism evidence="2 3">
    <name type="scientific">Mycoemilia scoparia</name>
    <dbReference type="NCBI Taxonomy" id="417184"/>
    <lineage>
        <taxon>Eukaryota</taxon>
        <taxon>Fungi</taxon>
        <taxon>Fungi incertae sedis</taxon>
        <taxon>Zoopagomycota</taxon>
        <taxon>Kickxellomycotina</taxon>
        <taxon>Kickxellomycetes</taxon>
        <taxon>Kickxellales</taxon>
        <taxon>Kickxellaceae</taxon>
        <taxon>Mycoemilia</taxon>
    </lineage>
</organism>
<dbReference type="EMBL" id="JANBPU010000249">
    <property type="protein sequence ID" value="KAJ1913631.1"/>
    <property type="molecule type" value="Genomic_DNA"/>
</dbReference>
<sequence length="591" mass="66194">MTDSVPKTSNSTTPLQEFLSNIPQINKSNSRAALYSDLELLKTTNPDGYKQNIQVWKQLILRALKAGLLSIRQDYSHDGMNTESGELEHTLFEGFQNESSKNSAANKDDHDIILETVTCMDSSKLQLQFTVGDDTPMSIDSVISELVNSSHLSSYDQFFRSQRLVSRLTKWLIGGIPIASSILYPVEKDKVSWYVALPIVKAIGDKVMSIQKQSIKFPSTDCLMTFDQFQKKFGKVVATSVVSGSKVTQGASNIRMSEIDAMVILKYLSDQYSLVTSADPTASATGATTQTSQYQIIKFVHPEKSHVDPITKTDVDILKLVNSRNRIKLQVESLQSRIEELDTMTRESLVKKQKQVATTYLKMKKQVESDVLPTRVSALNTLEHIVSKIESSESDAEILMAYQLGTETLREFNKKFGLNADKVDDILDDLNDALADQAEVDEVLRERVTESSLGTGIHASSLSSTIIDDSELEDELEKLIKETAGAQQQEEKEQEKDIEEERKPAKVVPEKEKSVESNNAISANINKDDEELYKSFLKLKVSEKEMELERNKKEKEISENKNIHDEGTKDNTNKESSTDENGNERVAIPAQ</sequence>
<protein>
    <recommendedName>
        <fullName evidence="4">Charged multivesicular body protein 7</fullName>
    </recommendedName>
</protein>
<dbReference type="InterPro" id="IPR005024">
    <property type="entry name" value="Snf7_fam"/>
</dbReference>
<keyword evidence="3" id="KW-1185">Reference proteome</keyword>
<feature type="region of interest" description="Disordered" evidence="1">
    <location>
        <begin position="483"/>
        <end position="527"/>
    </location>
</feature>
<feature type="compositionally biased region" description="Basic and acidic residues" evidence="1">
    <location>
        <begin position="544"/>
        <end position="577"/>
    </location>
</feature>
<feature type="compositionally biased region" description="Basic and acidic residues" evidence="1">
    <location>
        <begin position="489"/>
        <end position="515"/>
    </location>
</feature>
<dbReference type="AlphaFoldDB" id="A0A9W8DKE0"/>
<accession>A0A9W8DKE0</accession>
<evidence type="ECO:0008006" key="4">
    <source>
        <dbReference type="Google" id="ProtNLM"/>
    </source>
</evidence>
<dbReference type="GO" id="GO:0005771">
    <property type="term" value="C:multivesicular body"/>
    <property type="evidence" value="ECO:0007669"/>
    <property type="project" value="TreeGrafter"/>
</dbReference>
<dbReference type="GO" id="GO:0009898">
    <property type="term" value="C:cytoplasmic side of plasma membrane"/>
    <property type="evidence" value="ECO:0007669"/>
    <property type="project" value="TreeGrafter"/>
</dbReference>
<feature type="compositionally biased region" description="Polar residues" evidence="1">
    <location>
        <begin position="516"/>
        <end position="525"/>
    </location>
</feature>
<dbReference type="GO" id="GO:0006900">
    <property type="term" value="P:vesicle budding from membrane"/>
    <property type="evidence" value="ECO:0007669"/>
    <property type="project" value="TreeGrafter"/>
</dbReference>
<feature type="region of interest" description="Disordered" evidence="1">
    <location>
        <begin position="544"/>
        <end position="591"/>
    </location>
</feature>
<dbReference type="Proteomes" id="UP001150538">
    <property type="component" value="Unassembled WGS sequence"/>
</dbReference>
<evidence type="ECO:0000313" key="2">
    <source>
        <dbReference type="EMBL" id="KAJ1913631.1"/>
    </source>
</evidence>
<dbReference type="PANTHER" id="PTHR22761">
    <property type="entry name" value="CHARGED MULTIVESICULAR BODY PROTEIN"/>
    <property type="match status" value="1"/>
</dbReference>
<name>A0A9W8DKE0_9FUNG</name>
<dbReference type="GO" id="GO:0032511">
    <property type="term" value="P:late endosome to vacuole transport via multivesicular body sorting pathway"/>
    <property type="evidence" value="ECO:0007669"/>
    <property type="project" value="TreeGrafter"/>
</dbReference>
<evidence type="ECO:0000256" key="1">
    <source>
        <dbReference type="SAM" id="MobiDB-lite"/>
    </source>
</evidence>
<evidence type="ECO:0000313" key="3">
    <source>
        <dbReference type="Proteomes" id="UP001150538"/>
    </source>
</evidence>
<gene>
    <name evidence="2" type="ORF">H4219_005125</name>
</gene>